<feature type="compositionally biased region" description="Polar residues" evidence="1">
    <location>
        <begin position="69"/>
        <end position="79"/>
    </location>
</feature>
<evidence type="ECO:0000256" key="1">
    <source>
        <dbReference type="SAM" id="MobiDB-lite"/>
    </source>
</evidence>
<proteinExistence type="predicted"/>
<feature type="region of interest" description="Disordered" evidence="1">
    <location>
        <begin position="39"/>
        <end position="85"/>
    </location>
</feature>
<name>A0AAD1Y527_EUPCR</name>
<gene>
    <name evidence="2" type="ORF">ECRASSUSDP1_LOCUS26500</name>
</gene>
<dbReference type="AlphaFoldDB" id="A0AAD1Y527"/>
<accession>A0AAD1Y527</accession>
<comment type="caution">
    <text evidence="2">The sequence shown here is derived from an EMBL/GenBank/DDBJ whole genome shotgun (WGS) entry which is preliminary data.</text>
</comment>
<dbReference type="EMBL" id="CAMPGE010027318">
    <property type="protein sequence ID" value="CAI2384960.1"/>
    <property type="molecule type" value="Genomic_DNA"/>
</dbReference>
<dbReference type="Proteomes" id="UP001295684">
    <property type="component" value="Unassembled WGS sequence"/>
</dbReference>
<reference evidence="2" key="1">
    <citation type="submission" date="2023-07" db="EMBL/GenBank/DDBJ databases">
        <authorList>
            <consortium name="AG Swart"/>
            <person name="Singh M."/>
            <person name="Singh A."/>
            <person name="Seah K."/>
            <person name="Emmerich C."/>
        </authorList>
    </citation>
    <scope>NUCLEOTIDE SEQUENCE</scope>
    <source>
        <strain evidence="2">DP1</strain>
    </source>
</reference>
<keyword evidence="3" id="KW-1185">Reference proteome</keyword>
<evidence type="ECO:0000313" key="2">
    <source>
        <dbReference type="EMBL" id="CAI2384960.1"/>
    </source>
</evidence>
<feature type="compositionally biased region" description="Polar residues" evidence="1">
    <location>
        <begin position="39"/>
        <end position="48"/>
    </location>
</feature>
<protein>
    <submittedName>
        <fullName evidence="2">Uncharacterized protein</fullName>
    </submittedName>
</protein>
<evidence type="ECO:0000313" key="3">
    <source>
        <dbReference type="Proteomes" id="UP001295684"/>
    </source>
</evidence>
<organism evidence="2 3">
    <name type="scientific">Euplotes crassus</name>
    <dbReference type="NCBI Taxonomy" id="5936"/>
    <lineage>
        <taxon>Eukaryota</taxon>
        <taxon>Sar</taxon>
        <taxon>Alveolata</taxon>
        <taxon>Ciliophora</taxon>
        <taxon>Intramacronucleata</taxon>
        <taxon>Spirotrichea</taxon>
        <taxon>Hypotrichia</taxon>
        <taxon>Euplotida</taxon>
        <taxon>Euplotidae</taxon>
        <taxon>Moneuplotes</taxon>
    </lineage>
</organism>
<sequence>MNKLTQLDENLPEEFLDENACALNINVSLNIERNMSSSPFRSKATSMRQIPPSAAQFNRREVCPRSSKKTSGTTKQLSPFSEDLLPEKIKSEGKIPASRLQSDIKKLLKIAVQMRSQSNSCSGVEETPIPVKECKQPPRLQLAKEFTIHEVQSAKCFSDSS</sequence>